<evidence type="ECO:0000313" key="2">
    <source>
        <dbReference type="EMBL" id="TYK19548.1"/>
    </source>
</evidence>
<protein>
    <submittedName>
        <fullName evidence="2">Retrotransposon protein</fullName>
    </submittedName>
</protein>
<comment type="caution">
    <text evidence="2">The sequence shown here is derived from an EMBL/GenBank/DDBJ whole genome shotgun (WGS) entry which is preliminary data.</text>
</comment>
<evidence type="ECO:0000313" key="1">
    <source>
        <dbReference type="EMBL" id="KAA0058993.1"/>
    </source>
</evidence>
<evidence type="ECO:0000313" key="4">
    <source>
        <dbReference type="Proteomes" id="UP000321947"/>
    </source>
</evidence>
<evidence type="ECO:0000313" key="3">
    <source>
        <dbReference type="Proteomes" id="UP000321393"/>
    </source>
</evidence>
<dbReference type="Proteomes" id="UP000321393">
    <property type="component" value="Unassembled WGS sequence"/>
</dbReference>
<reference evidence="3 4" key="1">
    <citation type="submission" date="2019-08" db="EMBL/GenBank/DDBJ databases">
        <title>Draft genome sequences of two oriental melons (Cucumis melo L. var makuwa).</title>
        <authorList>
            <person name="Kwon S.-Y."/>
        </authorList>
    </citation>
    <scope>NUCLEOTIDE SEQUENCE [LARGE SCALE GENOMIC DNA]</scope>
    <source>
        <strain evidence="4">cv. Chang Bougi</strain>
        <strain evidence="3">cv. SW 3</strain>
        <tissue evidence="2">Leaf</tissue>
    </source>
</reference>
<organism evidence="2 4">
    <name type="scientific">Cucumis melo var. makuwa</name>
    <name type="common">Oriental melon</name>
    <dbReference type="NCBI Taxonomy" id="1194695"/>
    <lineage>
        <taxon>Eukaryota</taxon>
        <taxon>Viridiplantae</taxon>
        <taxon>Streptophyta</taxon>
        <taxon>Embryophyta</taxon>
        <taxon>Tracheophyta</taxon>
        <taxon>Spermatophyta</taxon>
        <taxon>Magnoliopsida</taxon>
        <taxon>eudicotyledons</taxon>
        <taxon>Gunneridae</taxon>
        <taxon>Pentapetalae</taxon>
        <taxon>rosids</taxon>
        <taxon>fabids</taxon>
        <taxon>Cucurbitales</taxon>
        <taxon>Cucurbitaceae</taxon>
        <taxon>Benincaseae</taxon>
        <taxon>Cucumis</taxon>
    </lineage>
</organism>
<dbReference type="EMBL" id="SSTD01006863">
    <property type="protein sequence ID" value="TYK19548.1"/>
    <property type="molecule type" value="Genomic_DNA"/>
</dbReference>
<sequence length="122" mass="13876">MTCPTFFGKDHATKACTETFADVGSNVPGGFEGFPIDDAKDPEIPMMYSQRLDILLDMRSWGHDQVDWVREGMLQVKARGSEEDKWLKLSTLFAIVQNMKAFLRIPNELKLEYCTVLLEDNA</sequence>
<proteinExistence type="predicted"/>
<accession>A0A5D3D7K5</accession>
<dbReference type="EMBL" id="SSTE01006607">
    <property type="protein sequence ID" value="KAA0058993.1"/>
    <property type="molecule type" value="Genomic_DNA"/>
</dbReference>
<dbReference type="OrthoDB" id="1748457at2759"/>
<gene>
    <name evidence="2" type="ORF">E5676_scaffold416G00440</name>
    <name evidence="1" type="ORF">E6C27_scaffold233G00070</name>
</gene>
<name>A0A5D3D7K5_CUCMM</name>
<dbReference type="AlphaFoldDB" id="A0A5D3D7K5"/>
<dbReference type="Proteomes" id="UP000321947">
    <property type="component" value="Unassembled WGS sequence"/>
</dbReference>